<protein>
    <recommendedName>
        <fullName evidence="1">Putative membrane protein insertion efficiency factor</fullName>
    </recommendedName>
</protein>
<keyword evidence="1" id="KW-1003">Cell membrane</keyword>
<gene>
    <name evidence="2" type="ORF">DOFOFD_06950</name>
</gene>
<evidence type="ECO:0000256" key="1">
    <source>
        <dbReference type="HAMAP-Rule" id="MF_00386"/>
    </source>
</evidence>
<proteinExistence type="inferred from homology"/>
<dbReference type="SMART" id="SM01234">
    <property type="entry name" value="Haemolytic"/>
    <property type="match status" value="1"/>
</dbReference>
<dbReference type="PANTHER" id="PTHR33383">
    <property type="entry name" value="MEMBRANE PROTEIN INSERTION EFFICIENCY FACTOR-RELATED"/>
    <property type="match status" value="1"/>
</dbReference>
<comment type="caution">
    <text evidence="2">The sequence shown here is derived from an EMBL/GenBank/DDBJ whole genome shotgun (WGS) entry which is preliminary data.</text>
</comment>
<dbReference type="RefSeq" id="WP_394819629.1">
    <property type="nucleotide sequence ID" value="NZ_JAWJZY010000002.1"/>
</dbReference>
<dbReference type="Pfam" id="PF01809">
    <property type="entry name" value="YidD"/>
    <property type="match status" value="1"/>
</dbReference>
<evidence type="ECO:0000313" key="3">
    <source>
        <dbReference type="Proteomes" id="UP001312908"/>
    </source>
</evidence>
<keyword evidence="3" id="KW-1185">Reference proteome</keyword>
<comment type="subcellular location">
    <subcellularLocation>
        <location evidence="1">Cell membrane</location>
        <topology evidence="1">Peripheral membrane protein</topology>
        <orientation evidence="1">Cytoplasmic side</orientation>
    </subcellularLocation>
</comment>
<comment type="function">
    <text evidence="1">Could be involved in insertion of integral membrane proteins into the membrane.</text>
</comment>
<reference evidence="2 3" key="1">
    <citation type="submission" date="2023-10" db="EMBL/GenBank/DDBJ databases">
        <title>Sorlinia euscelidii gen. nov., sp. nov., an acetic acid bacteria isolated from the gut of Euscelidius variegatus emitter.</title>
        <authorList>
            <person name="Michoud G."/>
            <person name="Marasco R."/>
            <person name="Seferji K."/>
            <person name="Gonella E."/>
            <person name="Garuglieri E."/>
            <person name="Alma A."/>
            <person name="Mapelli F."/>
            <person name="Borin S."/>
            <person name="Daffonchio D."/>
            <person name="Crotti E."/>
        </authorList>
    </citation>
    <scope>NUCLEOTIDE SEQUENCE [LARGE SCALE GENOMIC DNA]</scope>
    <source>
        <strain evidence="2 3">EV16P</strain>
    </source>
</reference>
<keyword evidence="1" id="KW-0472">Membrane</keyword>
<dbReference type="PANTHER" id="PTHR33383:SF1">
    <property type="entry name" value="MEMBRANE PROTEIN INSERTION EFFICIENCY FACTOR-RELATED"/>
    <property type="match status" value="1"/>
</dbReference>
<dbReference type="EMBL" id="JAWJZY010000002">
    <property type="protein sequence ID" value="MEE8658747.1"/>
    <property type="molecule type" value="Genomic_DNA"/>
</dbReference>
<evidence type="ECO:0000313" key="2">
    <source>
        <dbReference type="EMBL" id="MEE8658747.1"/>
    </source>
</evidence>
<organism evidence="2 3">
    <name type="scientific">Sorlinia euscelidii</name>
    <dbReference type="NCBI Taxonomy" id="3081148"/>
    <lineage>
        <taxon>Bacteria</taxon>
        <taxon>Pseudomonadati</taxon>
        <taxon>Pseudomonadota</taxon>
        <taxon>Alphaproteobacteria</taxon>
        <taxon>Acetobacterales</taxon>
        <taxon>Acetobacteraceae</taxon>
        <taxon>Sorlinia</taxon>
    </lineage>
</organism>
<dbReference type="NCBIfam" id="TIGR00278">
    <property type="entry name" value="membrane protein insertion efficiency factor YidD"/>
    <property type="match status" value="1"/>
</dbReference>
<sequence>MSFPSQVRFRPGTLVIKGLVAFIKFYQYAISPSLGANCRFEPSCSVYARTALERHGLQKGIILAVGRILRCNRLCRGGYDPVPEVKKGSA</sequence>
<dbReference type="InterPro" id="IPR002696">
    <property type="entry name" value="Membr_insert_effic_factor_YidD"/>
</dbReference>
<accession>A0ABU7U1M3</accession>
<name>A0ABU7U1M3_9PROT</name>
<dbReference type="Proteomes" id="UP001312908">
    <property type="component" value="Unassembled WGS sequence"/>
</dbReference>
<comment type="similarity">
    <text evidence="1">Belongs to the UPF0161 family.</text>
</comment>
<dbReference type="HAMAP" id="MF_00386">
    <property type="entry name" value="UPF0161_YidD"/>
    <property type="match status" value="1"/>
</dbReference>